<dbReference type="RefSeq" id="WP_304542922.1">
    <property type="nucleotide sequence ID" value="NZ_JARPTC010000015.1"/>
</dbReference>
<evidence type="ECO:0000313" key="4">
    <source>
        <dbReference type="EMBL" id="MDO7787684.1"/>
    </source>
</evidence>
<dbReference type="Proteomes" id="UP001172911">
    <property type="component" value="Unassembled WGS sequence"/>
</dbReference>
<evidence type="ECO:0000259" key="3">
    <source>
        <dbReference type="PROSITE" id="PS01031"/>
    </source>
</evidence>
<dbReference type="CDD" id="cd06464">
    <property type="entry name" value="ACD_sHsps-like"/>
    <property type="match status" value="1"/>
</dbReference>
<accession>A0AAW7ZD69</accession>
<dbReference type="PROSITE" id="PS01031">
    <property type="entry name" value="SHSP"/>
    <property type="match status" value="1"/>
</dbReference>
<keyword evidence="5" id="KW-1185">Reference proteome</keyword>
<dbReference type="InterPro" id="IPR008978">
    <property type="entry name" value="HSP20-like_chaperone"/>
</dbReference>
<name>A0AAW7ZD69_9FIRM</name>
<evidence type="ECO:0000313" key="5">
    <source>
        <dbReference type="Proteomes" id="UP001172911"/>
    </source>
</evidence>
<reference evidence="4" key="1">
    <citation type="journal article" date="2023" name="J. Hazard. Mater.">
        <title>Anaerobic biodegradation of pyrene and benzo[a]pyrene by a new sulfate-reducing Desulforamulus aquiferis strain DSA.</title>
        <authorList>
            <person name="Zhang Z."/>
            <person name="Sun J."/>
            <person name="Gong X."/>
            <person name="Wang C."/>
            <person name="Wang H."/>
        </authorList>
    </citation>
    <scope>NUCLEOTIDE SEQUENCE</scope>
    <source>
        <strain evidence="4">DSA</strain>
    </source>
</reference>
<feature type="domain" description="SHSP" evidence="3">
    <location>
        <begin position="35"/>
        <end position="148"/>
    </location>
</feature>
<gene>
    <name evidence="4" type="ORF">P6N53_10690</name>
</gene>
<dbReference type="Gene3D" id="2.60.40.790">
    <property type="match status" value="1"/>
</dbReference>
<reference evidence="4" key="2">
    <citation type="submission" date="2023-03" db="EMBL/GenBank/DDBJ databases">
        <authorList>
            <person name="Zhang Z."/>
        </authorList>
    </citation>
    <scope>NUCLEOTIDE SEQUENCE</scope>
    <source>
        <strain evidence="4">DSA</strain>
    </source>
</reference>
<dbReference type="EMBL" id="JARPTC010000015">
    <property type="protein sequence ID" value="MDO7787684.1"/>
    <property type="molecule type" value="Genomic_DNA"/>
</dbReference>
<comment type="similarity">
    <text evidence="1 2">Belongs to the small heat shock protein (HSP20) family.</text>
</comment>
<dbReference type="Pfam" id="PF00011">
    <property type="entry name" value="HSP20"/>
    <property type="match status" value="1"/>
</dbReference>
<dbReference type="AlphaFoldDB" id="A0AAW7ZD69"/>
<protein>
    <submittedName>
        <fullName evidence="4">Hsp20/alpha crystallin family protein</fullName>
    </submittedName>
</protein>
<comment type="caution">
    <text evidence="4">The sequence shown here is derived from an EMBL/GenBank/DDBJ whole genome shotgun (WGS) entry which is preliminary data.</text>
</comment>
<dbReference type="InterPro" id="IPR002068">
    <property type="entry name" value="A-crystallin/Hsp20_dom"/>
</dbReference>
<proteinExistence type="inferred from homology"/>
<sequence>MSLTPYNTYHHMQNMRREMDRFFTTSFSPMLSTDLGHDFGIPRIDLYQTDSEVIASCDIPGLEKKEDVHIEIDNNLLNISGNINRFNEINENQMYRQERFVGKFQRSITLPPGTSPEGIQAVYKNGVLDIRIPKTKGTDRKRINVEFQ</sequence>
<dbReference type="SUPFAM" id="SSF49764">
    <property type="entry name" value="HSP20-like chaperones"/>
    <property type="match status" value="1"/>
</dbReference>
<organism evidence="4 5">
    <name type="scientific">Desulforamulus aquiferis</name>
    <dbReference type="NCBI Taxonomy" id="1397668"/>
    <lineage>
        <taxon>Bacteria</taxon>
        <taxon>Bacillati</taxon>
        <taxon>Bacillota</taxon>
        <taxon>Clostridia</taxon>
        <taxon>Eubacteriales</taxon>
        <taxon>Peptococcaceae</taxon>
        <taxon>Desulforamulus</taxon>
    </lineage>
</organism>
<evidence type="ECO:0000256" key="2">
    <source>
        <dbReference type="RuleBase" id="RU003616"/>
    </source>
</evidence>
<dbReference type="InterPro" id="IPR031107">
    <property type="entry name" value="Small_HSP"/>
</dbReference>
<evidence type="ECO:0000256" key="1">
    <source>
        <dbReference type="PROSITE-ProRule" id="PRU00285"/>
    </source>
</evidence>
<dbReference type="PANTHER" id="PTHR11527">
    <property type="entry name" value="HEAT-SHOCK PROTEIN 20 FAMILY MEMBER"/>
    <property type="match status" value="1"/>
</dbReference>